<feature type="transmembrane region" description="Helical" evidence="2">
    <location>
        <begin position="122"/>
        <end position="140"/>
    </location>
</feature>
<dbReference type="Pfam" id="PF13593">
    <property type="entry name" value="SBF_like"/>
    <property type="match status" value="1"/>
</dbReference>
<sequence>MQHEPPAAAAASPAKDLSNVDSSQCSEPASIDSTAVSNTPQHKLFHRASASTIASKTGQLDILPDTKEAGGSSNRPIHQDSIVELPSSPDPSSVPEELHGTEQPAKRKVSWKTKAWDLWMKNWFLLGLVVVIILARYFPGWGRTGGPIRPEYSVKYGITSCIFLLSGLSLKTKDLLISAMNYRAHLLVQLTSFIIIPLVVKAITSLIGLSGLNATLLAGMAVTSATPTTISSNVVMTANSDGNESLALFNAALGNLLGVFISPLIVLVLLHSTPQTPSGKHGLDYATILRDLGTTILVPILVGQIYLYFFPKSIAWAKKKVHFPTLNSSCLLILVWTVFCDAFYNDTFASVSAGEIIAIGALQAVTFWIMTFFLGFVSRVRPAKLRILKIMDENEQEQKRQEAQLEQQQQQQQQQQGDTPIRTFSAVTHGLSLPRTAAQRFAEPLSKKDTVAILFCGATKSVAMGIPMIKILYSSSTGSALAGLLATPLLIYHVEQLFSGAFMVGWLKKWVGRGEETLETFETPHSSTKEGAQTADQGQETRDRTHISLTACSTTTSTSSSLTDNEKKN</sequence>
<feature type="compositionally biased region" description="Low complexity" evidence="1">
    <location>
        <begin position="1"/>
        <end position="14"/>
    </location>
</feature>
<dbReference type="InterPro" id="IPR016833">
    <property type="entry name" value="Put_Na-Bile_cotransptr"/>
</dbReference>
<feature type="transmembrane region" description="Helical" evidence="2">
    <location>
        <begin position="292"/>
        <end position="309"/>
    </location>
</feature>
<gene>
    <name evidence="3" type="ORF">KVV02_005930</name>
</gene>
<reference evidence="3" key="1">
    <citation type="submission" date="2021-07" db="EMBL/GenBank/DDBJ databases">
        <title>Draft genome of Mortierella alpina, strain LL118, isolated from an aspen leaf litter sample.</title>
        <authorList>
            <person name="Yang S."/>
            <person name="Vinatzer B.A."/>
        </authorList>
    </citation>
    <scope>NUCLEOTIDE SEQUENCE</scope>
    <source>
        <strain evidence="3">LL118</strain>
    </source>
</reference>
<feature type="compositionally biased region" description="Low complexity" evidence="1">
    <location>
        <begin position="548"/>
        <end position="563"/>
    </location>
</feature>
<evidence type="ECO:0000313" key="4">
    <source>
        <dbReference type="Proteomes" id="UP000717515"/>
    </source>
</evidence>
<evidence type="ECO:0000313" key="3">
    <source>
        <dbReference type="EMBL" id="KAG9327354.1"/>
    </source>
</evidence>
<dbReference type="GO" id="GO:0005886">
    <property type="term" value="C:plasma membrane"/>
    <property type="evidence" value="ECO:0007669"/>
    <property type="project" value="TreeGrafter"/>
</dbReference>
<dbReference type="EMBL" id="JAIFTL010000005">
    <property type="protein sequence ID" value="KAG9327354.1"/>
    <property type="molecule type" value="Genomic_DNA"/>
</dbReference>
<feature type="region of interest" description="Disordered" evidence="1">
    <location>
        <begin position="1"/>
        <end position="39"/>
    </location>
</feature>
<accession>A0A9P8D2Q5</accession>
<organism evidence="3 4">
    <name type="scientific">Mortierella alpina</name>
    <name type="common">Oleaginous fungus</name>
    <name type="synonym">Mortierella renispora</name>
    <dbReference type="NCBI Taxonomy" id="64518"/>
    <lineage>
        <taxon>Eukaryota</taxon>
        <taxon>Fungi</taxon>
        <taxon>Fungi incertae sedis</taxon>
        <taxon>Mucoromycota</taxon>
        <taxon>Mortierellomycotina</taxon>
        <taxon>Mortierellomycetes</taxon>
        <taxon>Mortierellales</taxon>
        <taxon>Mortierellaceae</taxon>
        <taxon>Mortierella</taxon>
    </lineage>
</organism>
<evidence type="ECO:0000256" key="1">
    <source>
        <dbReference type="SAM" id="MobiDB-lite"/>
    </source>
</evidence>
<protein>
    <submittedName>
        <fullName evidence="3">Uncharacterized protein</fullName>
    </submittedName>
</protein>
<feature type="region of interest" description="Disordered" evidence="1">
    <location>
        <begin position="399"/>
        <end position="419"/>
    </location>
</feature>
<feature type="region of interest" description="Disordered" evidence="1">
    <location>
        <begin position="520"/>
        <end position="569"/>
    </location>
</feature>
<dbReference type="PANTHER" id="PTHR18640:SF5">
    <property type="entry name" value="SODIUM_BILE ACID COTRANSPORTER 7"/>
    <property type="match status" value="1"/>
</dbReference>
<dbReference type="Gene3D" id="1.20.1530.20">
    <property type="match status" value="2"/>
</dbReference>
<feature type="compositionally biased region" description="Low complexity" evidence="1">
    <location>
        <begin position="83"/>
        <end position="95"/>
    </location>
</feature>
<feature type="transmembrane region" description="Helical" evidence="2">
    <location>
        <begin position="246"/>
        <end position="272"/>
    </location>
</feature>
<evidence type="ECO:0000256" key="2">
    <source>
        <dbReference type="SAM" id="Phobius"/>
    </source>
</evidence>
<proteinExistence type="predicted"/>
<feature type="compositionally biased region" description="Low complexity" evidence="1">
    <location>
        <begin position="404"/>
        <end position="416"/>
    </location>
</feature>
<feature type="transmembrane region" description="Helical" evidence="2">
    <location>
        <begin position="356"/>
        <end position="377"/>
    </location>
</feature>
<dbReference type="Proteomes" id="UP000717515">
    <property type="component" value="Unassembled WGS sequence"/>
</dbReference>
<name>A0A9P8D2Q5_MORAP</name>
<comment type="caution">
    <text evidence="3">The sequence shown here is derived from an EMBL/GenBank/DDBJ whole genome shotgun (WGS) entry which is preliminary data.</text>
</comment>
<feature type="compositionally biased region" description="Polar residues" evidence="1">
    <location>
        <begin position="523"/>
        <end position="538"/>
    </location>
</feature>
<keyword evidence="2" id="KW-0812">Transmembrane</keyword>
<keyword evidence="2" id="KW-0472">Membrane</keyword>
<feature type="compositionally biased region" description="Polar residues" evidence="1">
    <location>
        <begin position="19"/>
        <end position="39"/>
    </location>
</feature>
<dbReference type="PANTHER" id="PTHR18640">
    <property type="entry name" value="SOLUTE CARRIER FAMILY 10 MEMBER 7"/>
    <property type="match status" value="1"/>
</dbReference>
<keyword evidence="2" id="KW-1133">Transmembrane helix</keyword>
<feature type="transmembrane region" description="Helical" evidence="2">
    <location>
        <begin position="321"/>
        <end position="344"/>
    </location>
</feature>
<dbReference type="InterPro" id="IPR038770">
    <property type="entry name" value="Na+/solute_symporter_sf"/>
</dbReference>
<feature type="region of interest" description="Disordered" evidence="1">
    <location>
        <begin position="56"/>
        <end position="105"/>
    </location>
</feature>
<dbReference type="AlphaFoldDB" id="A0A9P8D2Q5"/>